<protein>
    <submittedName>
        <fullName evidence="2">Uncharacterized protein</fullName>
    </submittedName>
</protein>
<feature type="compositionally biased region" description="Polar residues" evidence="1">
    <location>
        <begin position="128"/>
        <end position="137"/>
    </location>
</feature>
<dbReference type="InParanoid" id="F4W441"/>
<feature type="region of interest" description="Disordered" evidence="1">
    <location>
        <begin position="116"/>
        <end position="137"/>
    </location>
</feature>
<evidence type="ECO:0000256" key="1">
    <source>
        <dbReference type="SAM" id="MobiDB-lite"/>
    </source>
</evidence>
<organism evidence="3">
    <name type="scientific">Acromyrmex echinatior</name>
    <name type="common">Panamanian leafcutter ant</name>
    <name type="synonym">Acromyrmex octospinosus echinatior</name>
    <dbReference type="NCBI Taxonomy" id="103372"/>
    <lineage>
        <taxon>Eukaryota</taxon>
        <taxon>Metazoa</taxon>
        <taxon>Ecdysozoa</taxon>
        <taxon>Arthropoda</taxon>
        <taxon>Hexapoda</taxon>
        <taxon>Insecta</taxon>
        <taxon>Pterygota</taxon>
        <taxon>Neoptera</taxon>
        <taxon>Endopterygota</taxon>
        <taxon>Hymenoptera</taxon>
        <taxon>Apocrita</taxon>
        <taxon>Aculeata</taxon>
        <taxon>Formicoidea</taxon>
        <taxon>Formicidae</taxon>
        <taxon>Myrmicinae</taxon>
        <taxon>Acromyrmex</taxon>
    </lineage>
</organism>
<evidence type="ECO:0000313" key="3">
    <source>
        <dbReference type="Proteomes" id="UP000007755"/>
    </source>
</evidence>
<keyword evidence="3" id="KW-1185">Reference proteome</keyword>
<gene>
    <name evidence="2" type="ORF">G5I_00146</name>
</gene>
<reference evidence="2" key="1">
    <citation type="submission" date="2011-02" db="EMBL/GenBank/DDBJ databases">
        <title>The genome of the leaf-cutting ant Acromyrmex echinatior suggests key adaptations to social evolution and fungus farming.</title>
        <authorList>
            <person name="Nygaard S."/>
            <person name="Zhang G."/>
        </authorList>
    </citation>
    <scope>NUCLEOTIDE SEQUENCE</scope>
</reference>
<feature type="compositionally biased region" description="Basic residues" evidence="1">
    <location>
        <begin position="116"/>
        <end position="125"/>
    </location>
</feature>
<dbReference type="AlphaFoldDB" id="F4W441"/>
<evidence type="ECO:0000313" key="2">
    <source>
        <dbReference type="EMBL" id="EGI71037.1"/>
    </source>
</evidence>
<sequence length="137" mass="15233">MTVNDVVPYVPYTCSIGYSTIIEASVVRDAPASLTRVKRKPLERIANAAGDTIDTRSHNLRWQLPYAESRQTASTHLDLVIVTANGTTARMSERGKKPFSRKTIGVARLSVVKYRPHAPMRRARSRAATGQQRENVV</sequence>
<dbReference type="Proteomes" id="UP000007755">
    <property type="component" value="Unassembled WGS sequence"/>
</dbReference>
<dbReference type="EMBL" id="GL887491">
    <property type="protein sequence ID" value="EGI71037.1"/>
    <property type="molecule type" value="Genomic_DNA"/>
</dbReference>
<proteinExistence type="predicted"/>
<name>F4W441_ACREC</name>
<accession>F4W441</accession>